<dbReference type="EMBL" id="JAPWDS010000002">
    <property type="protein sequence ID" value="KAJ5512139.1"/>
    <property type="molecule type" value="Genomic_DNA"/>
</dbReference>
<protein>
    <submittedName>
        <fullName evidence="1">Uncharacterized protein</fullName>
    </submittedName>
</protein>
<name>A0A9W9XXM2_9EURO</name>
<accession>A0A9W9XXM2</accession>
<keyword evidence="2" id="KW-1185">Reference proteome</keyword>
<dbReference type="Proteomes" id="UP001149954">
    <property type="component" value="Unassembled WGS sequence"/>
</dbReference>
<comment type="caution">
    <text evidence="1">The sequence shown here is derived from an EMBL/GenBank/DDBJ whole genome shotgun (WGS) entry which is preliminary data.</text>
</comment>
<evidence type="ECO:0000313" key="1">
    <source>
        <dbReference type="EMBL" id="KAJ5512139.1"/>
    </source>
</evidence>
<organism evidence="1 2">
    <name type="scientific">Penicillium fimorum</name>
    <dbReference type="NCBI Taxonomy" id="1882269"/>
    <lineage>
        <taxon>Eukaryota</taxon>
        <taxon>Fungi</taxon>
        <taxon>Dikarya</taxon>
        <taxon>Ascomycota</taxon>
        <taxon>Pezizomycotina</taxon>
        <taxon>Eurotiomycetes</taxon>
        <taxon>Eurotiomycetidae</taxon>
        <taxon>Eurotiales</taxon>
        <taxon>Aspergillaceae</taxon>
        <taxon>Penicillium</taxon>
    </lineage>
</organism>
<gene>
    <name evidence="1" type="ORF">N7463_001691</name>
</gene>
<reference evidence="1" key="1">
    <citation type="submission" date="2022-12" db="EMBL/GenBank/DDBJ databases">
        <authorList>
            <person name="Petersen C."/>
        </authorList>
    </citation>
    <scope>NUCLEOTIDE SEQUENCE</scope>
    <source>
        <strain evidence="1">IBT 29495</strain>
    </source>
</reference>
<dbReference type="AlphaFoldDB" id="A0A9W9XXM2"/>
<proteinExistence type="predicted"/>
<reference evidence="1" key="2">
    <citation type="journal article" date="2023" name="IMA Fungus">
        <title>Comparative genomic study of the Penicillium genus elucidates a diverse pangenome and 15 lateral gene transfer events.</title>
        <authorList>
            <person name="Petersen C."/>
            <person name="Sorensen T."/>
            <person name="Nielsen M.R."/>
            <person name="Sondergaard T.E."/>
            <person name="Sorensen J.L."/>
            <person name="Fitzpatrick D.A."/>
            <person name="Frisvad J.C."/>
            <person name="Nielsen K.L."/>
        </authorList>
    </citation>
    <scope>NUCLEOTIDE SEQUENCE</scope>
    <source>
        <strain evidence="1">IBT 29495</strain>
    </source>
</reference>
<sequence>MSLAATQEEHKASVISPVPKRIRVHRKQIARRLLERQVKPYLKCKIGHLTVSGPVHNCRLSIPALSCVSVEGSCHNMVEAIMIQLYSVVEVLDLAPLRKDT</sequence>
<evidence type="ECO:0000313" key="2">
    <source>
        <dbReference type="Proteomes" id="UP001149954"/>
    </source>
</evidence>